<dbReference type="GO" id="GO:0003677">
    <property type="term" value="F:DNA binding"/>
    <property type="evidence" value="ECO:0007669"/>
    <property type="project" value="UniProtKB-KW"/>
</dbReference>
<dbReference type="SMART" id="SM00279">
    <property type="entry name" value="HhH2"/>
    <property type="match status" value="1"/>
</dbReference>
<keyword evidence="1" id="KW-0540">Nuclease</keyword>
<evidence type="ECO:0000259" key="4">
    <source>
        <dbReference type="SMART" id="SM00475"/>
    </source>
</evidence>
<evidence type="ECO:0000256" key="1">
    <source>
        <dbReference type="ARBA" id="ARBA00022722"/>
    </source>
</evidence>
<dbReference type="CDD" id="cd09859">
    <property type="entry name" value="PIN_53EXO"/>
    <property type="match status" value="1"/>
</dbReference>
<dbReference type="FunFam" id="1.10.150.20:FF:000003">
    <property type="entry name" value="DNA polymerase I"/>
    <property type="match status" value="1"/>
</dbReference>
<organism evidence="5 6">
    <name type="scientific">Ahniella affigens</name>
    <dbReference type="NCBI Taxonomy" id="2021234"/>
    <lineage>
        <taxon>Bacteria</taxon>
        <taxon>Pseudomonadati</taxon>
        <taxon>Pseudomonadota</taxon>
        <taxon>Gammaproteobacteria</taxon>
        <taxon>Lysobacterales</taxon>
        <taxon>Rhodanobacteraceae</taxon>
        <taxon>Ahniella</taxon>
    </lineage>
</organism>
<dbReference type="CDD" id="cd09898">
    <property type="entry name" value="H3TH_53EXO"/>
    <property type="match status" value="1"/>
</dbReference>
<keyword evidence="6" id="KW-1185">Reference proteome</keyword>
<reference evidence="5 6" key="2">
    <citation type="submission" date="2018-03" db="EMBL/GenBank/DDBJ databases">
        <authorList>
            <person name="Keele B.F."/>
        </authorList>
    </citation>
    <scope>NUCLEOTIDE SEQUENCE [LARGE SCALE GENOMIC DNA]</scope>
    <source>
        <strain evidence="5 6">D13</strain>
    </source>
</reference>
<dbReference type="InterPro" id="IPR008918">
    <property type="entry name" value="HhH2"/>
</dbReference>
<dbReference type="Gene3D" id="3.40.50.1010">
    <property type="entry name" value="5'-nuclease"/>
    <property type="match status" value="1"/>
</dbReference>
<dbReference type="PANTHER" id="PTHR42646:SF2">
    <property type="entry name" value="5'-3' EXONUCLEASE FAMILY PROTEIN"/>
    <property type="match status" value="1"/>
</dbReference>
<name>A0A2P1PMB4_9GAMM</name>
<protein>
    <submittedName>
        <fullName evidence="5">Exodeoxyribonuclease IX</fullName>
    </submittedName>
</protein>
<dbReference type="GO" id="GO:0008409">
    <property type="term" value="F:5'-3' exonuclease activity"/>
    <property type="evidence" value="ECO:0007669"/>
    <property type="project" value="InterPro"/>
</dbReference>
<reference evidence="5 6" key="1">
    <citation type="submission" date="2018-03" db="EMBL/GenBank/DDBJ databases">
        <title>Ahniella affigens gen. nov., sp. nov., a gammaproteobacterium isolated from sandy soil near a stream.</title>
        <authorList>
            <person name="Ko Y."/>
            <person name="Kim J.-H."/>
        </authorList>
    </citation>
    <scope>NUCLEOTIDE SEQUENCE [LARGE SCALE GENOMIC DNA]</scope>
    <source>
        <strain evidence="5 6">D13</strain>
    </source>
</reference>
<dbReference type="OrthoDB" id="9806424at2"/>
<dbReference type="InterPro" id="IPR029060">
    <property type="entry name" value="PIN-like_dom_sf"/>
</dbReference>
<evidence type="ECO:0000256" key="3">
    <source>
        <dbReference type="ARBA" id="ARBA00023125"/>
    </source>
</evidence>
<dbReference type="SMART" id="SM00475">
    <property type="entry name" value="53EXOc"/>
    <property type="match status" value="1"/>
</dbReference>
<dbReference type="Pfam" id="PF02739">
    <property type="entry name" value="5_3_exonuc_N"/>
    <property type="match status" value="1"/>
</dbReference>
<proteinExistence type="predicted"/>
<dbReference type="Pfam" id="PF01367">
    <property type="entry name" value="5_3_exonuc"/>
    <property type="match status" value="1"/>
</dbReference>
<feature type="domain" description="5'-3' exonuclease" evidence="4">
    <location>
        <begin position="4"/>
        <end position="265"/>
    </location>
</feature>
<dbReference type="AlphaFoldDB" id="A0A2P1PMB4"/>
<dbReference type="Gene3D" id="1.10.150.20">
    <property type="entry name" value="5' to 3' exonuclease, C-terminal subdomain"/>
    <property type="match status" value="1"/>
</dbReference>
<dbReference type="EMBL" id="CP027860">
    <property type="protein sequence ID" value="AVP95978.1"/>
    <property type="molecule type" value="Genomic_DNA"/>
</dbReference>
<keyword evidence="3" id="KW-0238">DNA-binding</keyword>
<dbReference type="GO" id="GO:0017108">
    <property type="term" value="F:5'-flap endonuclease activity"/>
    <property type="evidence" value="ECO:0007669"/>
    <property type="project" value="InterPro"/>
</dbReference>
<evidence type="ECO:0000313" key="5">
    <source>
        <dbReference type="EMBL" id="AVP95978.1"/>
    </source>
</evidence>
<dbReference type="SUPFAM" id="SSF88723">
    <property type="entry name" value="PIN domain-like"/>
    <property type="match status" value="1"/>
</dbReference>
<dbReference type="InterPro" id="IPR038969">
    <property type="entry name" value="FEN"/>
</dbReference>
<dbReference type="InterPro" id="IPR020046">
    <property type="entry name" value="5-3_exonucl_a-hlix_arch_N"/>
</dbReference>
<dbReference type="KEGG" id="xba:C7S18_01670"/>
<evidence type="ECO:0000313" key="6">
    <source>
        <dbReference type="Proteomes" id="UP000241074"/>
    </source>
</evidence>
<dbReference type="GO" id="GO:0033567">
    <property type="term" value="P:DNA replication, Okazaki fragment processing"/>
    <property type="evidence" value="ECO:0007669"/>
    <property type="project" value="InterPro"/>
</dbReference>
<sequence length="295" mass="32834">MSSIHLVDASIYIFRAYYSVAPEFFDHEEQPVHAVYGFLNTLLNLIDSAKPSHMAVCFDESLASSFRNELFPAYKANREPAPPDLLKQFDYCKRLAGALGLTVLRDDRFEADDLIGSALARMRLQGFRAVIVTGDKDLSQLLGEHDLIDDPSRKERTDAQGVKRKFGVRPQQFADYLALTGDAVDNIPGIRGIGPKTAATLLGHFGSLEDLLGRVDEVPFLRIRGAKQLGDTLKANQAEARLYRQLSLISEAAVVPTEPDAYRIQSGRRDELEALLEQLRFGPLTRKKVLSRCGD</sequence>
<dbReference type="InterPro" id="IPR020045">
    <property type="entry name" value="DNA_polI_H3TH"/>
</dbReference>
<dbReference type="PANTHER" id="PTHR42646">
    <property type="entry name" value="FLAP ENDONUCLEASE XNI"/>
    <property type="match status" value="1"/>
</dbReference>
<accession>A0A2P1PMB4</accession>
<dbReference type="RefSeq" id="WP_106889907.1">
    <property type="nucleotide sequence ID" value="NZ_CP027860.1"/>
</dbReference>
<dbReference type="Proteomes" id="UP000241074">
    <property type="component" value="Chromosome"/>
</dbReference>
<dbReference type="InterPro" id="IPR002421">
    <property type="entry name" value="5-3_exonuclease"/>
</dbReference>
<evidence type="ECO:0000256" key="2">
    <source>
        <dbReference type="ARBA" id="ARBA00022801"/>
    </source>
</evidence>
<keyword evidence="2" id="KW-0378">Hydrolase</keyword>
<dbReference type="SUPFAM" id="SSF47807">
    <property type="entry name" value="5' to 3' exonuclease, C-terminal subdomain"/>
    <property type="match status" value="1"/>
</dbReference>
<dbReference type="InterPro" id="IPR036279">
    <property type="entry name" value="5-3_exonuclease_C_sf"/>
</dbReference>
<gene>
    <name evidence="5" type="ORF">C7S18_01670</name>
</gene>